<evidence type="ECO:0000259" key="6">
    <source>
        <dbReference type="PROSITE" id="PS50045"/>
    </source>
</evidence>
<keyword evidence="2" id="KW-0067">ATP-binding</keyword>
<dbReference type="GO" id="GO:0043565">
    <property type="term" value="F:sequence-specific DNA binding"/>
    <property type="evidence" value="ECO:0007669"/>
    <property type="project" value="InterPro"/>
</dbReference>
<dbReference type="InterPro" id="IPR000014">
    <property type="entry name" value="PAS"/>
</dbReference>
<dbReference type="CDD" id="cd00009">
    <property type="entry name" value="AAA"/>
    <property type="match status" value="1"/>
</dbReference>
<dbReference type="InterPro" id="IPR025662">
    <property type="entry name" value="Sigma_54_int_dom_ATP-bd_1"/>
</dbReference>
<dbReference type="Gene3D" id="3.40.50.300">
    <property type="entry name" value="P-loop containing nucleotide triphosphate hydrolases"/>
    <property type="match status" value="1"/>
</dbReference>
<dbReference type="PANTHER" id="PTHR32071:SF57">
    <property type="entry name" value="C4-DICARBOXYLATE TRANSPORT TRANSCRIPTIONAL REGULATORY PROTEIN DCTD"/>
    <property type="match status" value="1"/>
</dbReference>
<dbReference type="SUPFAM" id="SSF159800">
    <property type="entry name" value="PrpR receptor domain-like"/>
    <property type="match status" value="1"/>
</dbReference>
<proteinExistence type="predicted"/>
<keyword evidence="5" id="KW-0804">Transcription</keyword>
<dbReference type="GO" id="GO:0006355">
    <property type="term" value="P:regulation of DNA-templated transcription"/>
    <property type="evidence" value="ECO:0007669"/>
    <property type="project" value="InterPro"/>
</dbReference>
<feature type="domain" description="Sigma-54 factor interaction" evidence="6">
    <location>
        <begin position="321"/>
        <end position="550"/>
    </location>
</feature>
<dbReference type="EMBL" id="FNBU01000001">
    <property type="protein sequence ID" value="SDF00167.1"/>
    <property type="molecule type" value="Genomic_DNA"/>
</dbReference>
<evidence type="ECO:0000256" key="5">
    <source>
        <dbReference type="ARBA" id="ARBA00023163"/>
    </source>
</evidence>
<evidence type="ECO:0000256" key="4">
    <source>
        <dbReference type="ARBA" id="ARBA00023125"/>
    </source>
</evidence>
<dbReference type="SMART" id="SM00091">
    <property type="entry name" value="PAS"/>
    <property type="match status" value="1"/>
</dbReference>
<evidence type="ECO:0000256" key="1">
    <source>
        <dbReference type="ARBA" id="ARBA00022741"/>
    </source>
</evidence>
<dbReference type="SUPFAM" id="SSF52540">
    <property type="entry name" value="P-loop containing nucleoside triphosphate hydrolases"/>
    <property type="match status" value="1"/>
</dbReference>
<dbReference type="InterPro" id="IPR010524">
    <property type="entry name" value="Sig_transdc_resp-reg_PrpR_N"/>
</dbReference>
<dbReference type="PROSITE" id="PS00676">
    <property type="entry name" value="SIGMA54_INTERACT_2"/>
    <property type="match status" value="1"/>
</dbReference>
<dbReference type="Gene3D" id="1.10.8.60">
    <property type="match status" value="1"/>
</dbReference>
<dbReference type="InterPro" id="IPR025944">
    <property type="entry name" value="Sigma_54_int_dom_CS"/>
</dbReference>
<dbReference type="SMART" id="SM00382">
    <property type="entry name" value="AAA"/>
    <property type="match status" value="1"/>
</dbReference>
<dbReference type="STRING" id="1123285.SAMN05660235_00074"/>
<dbReference type="PROSITE" id="PS50045">
    <property type="entry name" value="SIGMA54_INTERACT_4"/>
    <property type="match status" value="1"/>
</dbReference>
<dbReference type="InterPro" id="IPR058031">
    <property type="entry name" value="AAA_lid_NorR"/>
</dbReference>
<name>A0A1G7HI29_9FIRM</name>
<evidence type="ECO:0000313" key="8">
    <source>
        <dbReference type="Proteomes" id="UP000243333"/>
    </source>
</evidence>
<dbReference type="SUPFAM" id="SSF55785">
    <property type="entry name" value="PYP-like sensor domain (PAS domain)"/>
    <property type="match status" value="1"/>
</dbReference>
<dbReference type="InterPro" id="IPR009057">
    <property type="entry name" value="Homeodomain-like_sf"/>
</dbReference>
<dbReference type="AlphaFoldDB" id="A0A1G7HI29"/>
<dbReference type="Pfam" id="PF00989">
    <property type="entry name" value="PAS"/>
    <property type="match status" value="1"/>
</dbReference>
<dbReference type="SUPFAM" id="SSF46689">
    <property type="entry name" value="Homeodomain-like"/>
    <property type="match status" value="1"/>
</dbReference>
<dbReference type="InterPro" id="IPR035965">
    <property type="entry name" value="PAS-like_dom_sf"/>
</dbReference>
<organism evidence="7 8">
    <name type="scientific">Sporolituus thermophilus DSM 23256</name>
    <dbReference type="NCBI Taxonomy" id="1123285"/>
    <lineage>
        <taxon>Bacteria</taxon>
        <taxon>Bacillati</taxon>
        <taxon>Bacillota</taxon>
        <taxon>Negativicutes</taxon>
        <taxon>Selenomonadales</taxon>
        <taxon>Sporomusaceae</taxon>
        <taxon>Sporolituus</taxon>
    </lineage>
</organism>
<dbReference type="InterPro" id="IPR002197">
    <property type="entry name" value="HTH_Fis"/>
</dbReference>
<evidence type="ECO:0000256" key="3">
    <source>
        <dbReference type="ARBA" id="ARBA00023015"/>
    </source>
</evidence>
<protein>
    <submittedName>
        <fullName evidence="7">Transcriptional regulator containing PAS, AAA-type ATPase, and DNA-binding Fis domains</fullName>
    </submittedName>
</protein>
<dbReference type="Gene3D" id="3.40.50.10660">
    <property type="entry name" value="PrpR receptor domain-like"/>
    <property type="match status" value="1"/>
</dbReference>
<dbReference type="Pfam" id="PF25601">
    <property type="entry name" value="AAA_lid_14"/>
    <property type="match status" value="1"/>
</dbReference>
<dbReference type="Gene3D" id="3.30.450.20">
    <property type="entry name" value="PAS domain"/>
    <property type="match status" value="1"/>
</dbReference>
<dbReference type="GO" id="GO:0000156">
    <property type="term" value="F:phosphorelay response regulator activity"/>
    <property type="evidence" value="ECO:0007669"/>
    <property type="project" value="InterPro"/>
</dbReference>
<sequence>MANIVFLAPDENMYHMAQETLRHAHPDIRIERGLLSAGVRIARKLVEGGVEVIISRGGTASAIKDAGLPVTIVEVPITGFDVIRTVEQAKRYGTRIGVVAFPSMVIGIDCLGPILGVDIRQYIITDELEAESRVLQAFRDGADVVVGGVITGKSAQKHHRPYVLIKSGSEGIAQAAAEAKRIAAARELEKAKAGLFRTVLDFAYDGIISVDHGQRITIFNPIAERLTKIDGAAAIGKKVTDVWPELGLEKVLATGRDELGQLLKVNGTRVLCNKVPIIVNGKPVGAVATFQDAGNIQQMEARIRREIYARGHVATFTFEDIIGDSPQIRHTVHMAQEFAQTHSSVLILGETGTGKEVFAQSIHNGSARAHGPFVAINCAALPSQILESELFGYVGGAFTGASQKGKPGLFELAHGGTIFLDEIAEMDYVTQGKLLRVLQEKKVMRLGSDRVIPVDVRVIAATNQSLSRLVRENKFRADLYYRLNVLRLKLPPLRERGADIIRYAEFFLEKHSAAQNRRLTFTPAALERLARHPWPGNVRELQNTIERIVAVCHQPQVDAGLVAQMLEDDADSETTVAVDDGEKEQIRQALAIAKGKQGEAARLLGVSRSTLWRKMKKLGLR</sequence>
<evidence type="ECO:0000313" key="7">
    <source>
        <dbReference type="EMBL" id="SDF00167.1"/>
    </source>
</evidence>
<dbReference type="PANTHER" id="PTHR32071">
    <property type="entry name" value="TRANSCRIPTIONAL REGULATORY PROTEIN"/>
    <property type="match status" value="1"/>
</dbReference>
<dbReference type="InterPro" id="IPR002078">
    <property type="entry name" value="Sigma_54_int"/>
</dbReference>
<dbReference type="Gene3D" id="3.40.50.2300">
    <property type="match status" value="1"/>
</dbReference>
<dbReference type="Pfam" id="PF00158">
    <property type="entry name" value="Sigma54_activat"/>
    <property type="match status" value="1"/>
</dbReference>
<gene>
    <name evidence="7" type="ORF">SAMN05660235_00074</name>
</gene>
<dbReference type="Gene3D" id="1.10.10.60">
    <property type="entry name" value="Homeodomain-like"/>
    <property type="match status" value="1"/>
</dbReference>
<dbReference type="PRINTS" id="PR01590">
    <property type="entry name" value="HTHFIS"/>
</dbReference>
<keyword evidence="3" id="KW-0805">Transcription regulation</keyword>
<evidence type="ECO:0000256" key="2">
    <source>
        <dbReference type="ARBA" id="ARBA00022840"/>
    </source>
</evidence>
<reference evidence="8" key="1">
    <citation type="submission" date="2016-10" db="EMBL/GenBank/DDBJ databases">
        <authorList>
            <person name="Varghese N."/>
            <person name="Submissions S."/>
        </authorList>
    </citation>
    <scope>NUCLEOTIDE SEQUENCE [LARGE SCALE GENOMIC DNA]</scope>
    <source>
        <strain evidence="8">DSM 23256</strain>
    </source>
</reference>
<dbReference type="GO" id="GO:0005524">
    <property type="term" value="F:ATP binding"/>
    <property type="evidence" value="ECO:0007669"/>
    <property type="project" value="UniProtKB-KW"/>
</dbReference>
<dbReference type="Pfam" id="PF02954">
    <property type="entry name" value="HTH_8"/>
    <property type="match status" value="1"/>
</dbReference>
<dbReference type="InterPro" id="IPR027417">
    <property type="entry name" value="P-loop_NTPase"/>
</dbReference>
<dbReference type="OrthoDB" id="9771372at2"/>
<dbReference type="Proteomes" id="UP000243333">
    <property type="component" value="Unassembled WGS sequence"/>
</dbReference>
<dbReference type="FunFam" id="3.40.50.300:FF:000006">
    <property type="entry name" value="DNA-binding transcriptional regulator NtrC"/>
    <property type="match status" value="1"/>
</dbReference>
<keyword evidence="8" id="KW-1185">Reference proteome</keyword>
<dbReference type="Pfam" id="PF06506">
    <property type="entry name" value="PrpR_N"/>
    <property type="match status" value="1"/>
</dbReference>
<dbReference type="InterPro" id="IPR025943">
    <property type="entry name" value="Sigma_54_int_dom_ATP-bd_2"/>
</dbReference>
<dbReference type="PROSITE" id="PS00688">
    <property type="entry name" value="SIGMA54_INTERACT_3"/>
    <property type="match status" value="1"/>
</dbReference>
<accession>A0A1G7HI29</accession>
<dbReference type="InterPro" id="IPR013767">
    <property type="entry name" value="PAS_fold"/>
</dbReference>
<dbReference type="InterPro" id="IPR003593">
    <property type="entry name" value="AAA+_ATPase"/>
</dbReference>
<dbReference type="PROSITE" id="PS00675">
    <property type="entry name" value="SIGMA54_INTERACT_1"/>
    <property type="match status" value="1"/>
</dbReference>
<keyword evidence="1" id="KW-0547">Nucleotide-binding</keyword>
<keyword evidence="4 7" id="KW-0238">DNA-binding</keyword>
<dbReference type="RefSeq" id="WP_093687018.1">
    <property type="nucleotide sequence ID" value="NZ_FNBU01000001.1"/>
</dbReference>